<evidence type="ECO:0000313" key="2">
    <source>
        <dbReference type="EMBL" id="EGQ21110.1"/>
    </source>
</evidence>
<dbReference type="Proteomes" id="UP000005316">
    <property type="component" value="Unassembled WGS sequence"/>
</dbReference>
<sequence>MIELNSPEISGGYILISRKLIESEIWEKPPLYLKVWMYLLVRAQYKPYKDLERGELVVSIPELIEACSYKVGYRTEKPTKSQIFNILEWLRNSDEGTHEGYSDETMIETTKTTRGMVVKVLNYNVYQDSSNYEHNDEKNDEKPTNDTMPKRQADTINKNVKKDIRIKEKELKTSRKRVYDEDSDSYILAKFFYKEILKNDPKRKEPNMQTWSDDIRKMIELDKRDKKEIGELMRWVQRDEFERANVLSPAKLRTRYTSLLLKMNSPRKSNVANFKPPVYERSTTTDEKCDEQHPEKFGNVRLFK</sequence>
<feature type="compositionally biased region" description="Basic and acidic residues" evidence="1">
    <location>
        <begin position="131"/>
        <end position="153"/>
    </location>
</feature>
<protein>
    <submittedName>
        <fullName evidence="2">Replication protein</fullName>
    </submittedName>
</protein>
<comment type="caution">
    <text evidence="2">The sequence shown here is derived from an EMBL/GenBank/DDBJ whole genome shotgun (WGS) entry which is preliminary data.</text>
</comment>
<proteinExistence type="predicted"/>
<feature type="region of interest" description="Disordered" evidence="1">
    <location>
        <begin position="281"/>
        <end position="304"/>
    </location>
</feature>
<accession>F9DX62</accession>
<dbReference type="HOGENOM" id="CLU_042916_1_0_9"/>
<organism evidence="2 3">
    <name type="scientific">Sporosarcina newyorkensis 2681</name>
    <dbReference type="NCBI Taxonomy" id="1027292"/>
    <lineage>
        <taxon>Bacteria</taxon>
        <taxon>Bacillati</taxon>
        <taxon>Bacillota</taxon>
        <taxon>Bacilli</taxon>
        <taxon>Bacillales</taxon>
        <taxon>Caryophanaceae</taxon>
        <taxon>Sporosarcina</taxon>
    </lineage>
</organism>
<name>F9DX62_9BACL</name>
<feature type="compositionally biased region" description="Basic and acidic residues" evidence="1">
    <location>
        <begin position="283"/>
        <end position="298"/>
    </location>
</feature>
<dbReference type="AlphaFoldDB" id="F9DX62"/>
<evidence type="ECO:0000256" key="1">
    <source>
        <dbReference type="SAM" id="MobiDB-lite"/>
    </source>
</evidence>
<gene>
    <name evidence="2" type="ORF">HMPREF9372_3393</name>
</gene>
<feature type="region of interest" description="Disordered" evidence="1">
    <location>
        <begin position="129"/>
        <end position="153"/>
    </location>
</feature>
<dbReference type="EMBL" id="AFPZ01000105">
    <property type="protein sequence ID" value="EGQ21110.1"/>
    <property type="molecule type" value="Genomic_DNA"/>
</dbReference>
<evidence type="ECO:0000313" key="3">
    <source>
        <dbReference type="Proteomes" id="UP000005316"/>
    </source>
</evidence>
<reference evidence="2 3" key="1">
    <citation type="submission" date="2011-04" db="EMBL/GenBank/DDBJ databases">
        <authorList>
            <person name="Muzny D."/>
            <person name="Qin X."/>
            <person name="Deng J."/>
            <person name="Jiang H."/>
            <person name="Liu Y."/>
            <person name="Qu J."/>
            <person name="Song X.-Z."/>
            <person name="Zhang L."/>
            <person name="Thornton R."/>
            <person name="Coyle M."/>
            <person name="Francisco L."/>
            <person name="Jackson L."/>
            <person name="Javaid M."/>
            <person name="Korchina V."/>
            <person name="Kovar C."/>
            <person name="Mata R."/>
            <person name="Mathew T."/>
            <person name="Ngo R."/>
            <person name="Nguyen L."/>
            <person name="Nguyen N."/>
            <person name="Okwuonu G."/>
            <person name="Ongeri F."/>
            <person name="Pham C."/>
            <person name="Simmons D."/>
            <person name="Wilczek-Boney K."/>
            <person name="Hale W."/>
            <person name="Jakkamsetti A."/>
            <person name="Pham P."/>
            <person name="Ruth R."/>
            <person name="San Lucas F."/>
            <person name="Warren J."/>
            <person name="Zhang J."/>
            <person name="Zhao Z."/>
            <person name="Zhou C."/>
            <person name="Zhu D."/>
            <person name="Lee S."/>
            <person name="Bess C."/>
            <person name="Blankenburg K."/>
            <person name="Forbes L."/>
            <person name="Fu Q."/>
            <person name="Gubbala S."/>
            <person name="Hirani K."/>
            <person name="Jayaseelan J.C."/>
            <person name="Lara F."/>
            <person name="Munidasa M."/>
            <person name="Palculict T."/>
            <person name="Patil S."/>
            <person name="Pu L.-L."/>
            <person name="Saada N."/>
            <person name="Tang L."/>
            <person name="Weissenberger G."/>
            <person name="Zhu Y."/>
            <person name="Hemphill L."/>
            <person name="Shang Y."/>
            <person name="Youmans B."/>
            <person name="Ayvaz T."/>
            <person name="Ross M."/>
            <person name="Santibanez J."/>
            <person name="Aqrawi P."/>
            <person name="Gross S."/>
            <person name="Joshi V."/>
            <person name="Fowler G."/>
            <person name="Nazareth L."/>
            <person name="Reid J."/>
            <person name="Worley K."/>
            <person name="Petrosino J."/>
            <person name="Highlander S."/>
            <person name="Gibbs R."/>
        </authorList>
    </citation>
    <scope>NUCLEOTIDE SEQUENCE [LARGE SCALE GENOMIC DNA]</scope>
    <source>
        <strain evidence="2 3">2681</strain>
    </source>
</reference>
<dbReference type="eggNOG" id="COG3935">
    <property type="taxonomic scope" value="Bacteria"/>
</dbReference>